<dbReference type="OrthoDB" id="1263224at2"/>
<keyword evidence="1" id="KW-0812">Transmembrane</keyword>
<evidence type="ECO:0000313" key="3">
    <source>
        <dbReference type="Proteomes" id="UP000191112"/>
    </source>
</evidence>
<dbReference type="RefSeq" id="WP_079667585.1">
    <property type="nucleotide sequence ID" value="NZ_FUYZ01000008.1"/>
</dbReference>
<organism evidence="2 3">
    <name type="scientific">Soonwooa buanensis</name>
    <dbReference type="NCBI Taxonomy" id="619805"/>
    <lineage>
        <taxon>Bacteria</taxon>
        <taxon>Pseudomonadati</taxon>
        <taxon>Bacteroidota</taxon>
        <taxon>Flavobacteriia</taxon>
        <taxon>Flavobacteriales</taxon>
        <taxon>Weeksellaceae</taxon>
        <taxon>Chryseobacterium group</taxon>
        <taxon>Soonwooa</taxon>
    </lineage>
</organism>
<reference evidence="2 3" key="1">
    <citation type="submission" date="2017-02" db="EMBL/GenBank/DDBJ databases">
        <authorList>
            <person name="Peterson S.W."/>
        </authorList>
    </citation>
    <scope>NUCLEOTIDE SEQUENCE [LARGE SCALE GENOMIC DNA]</scope>
    <source>
        <strain evidence="2 3">DSM 22323</strain>
    </source>
</reference>
<keyword evidence="1" id="KW-1133">Transmembrane helix</keyword>
<protein>
    <submittedName>
        <fullName evidence="2">Uncharacterized protein</fullName>
    </submittedName>
</protein>
<dbReference type="STRING" id="619805.SAMN05660477_02384"/>
<gene>
    <name evidence="2" type="ORF">SAMN05660477_02384</name>
</gene>
<name>A0A1T5FWT4_9FLAO</name>
<feature type="transmembrane region" description="Helical" evidence="1">
    <location>
        <begin position="6"/>
        <end position="26"/>
    </location>
</feature>
<dbReference type="Proteomes" id="UP000191112">
    <property type="component" value="Unassembled WGS sequence"/>
</dbReference>
<dbReference type="EMBL" id="FUYZ01000008">
    <property type="protein sequence ID" value="SKC00628.1"/>
    <property type="molecule type" value="Genomic_DNA"/>
</dbReference>
<proteinExistence type="predicted"/>
<sequence length="135" mass="15997">MKKIITFLPIAAVLFPMLIYLNPFIWGMKRMPIYRPSVKTSNLISDLNAKYSLEMQTGNVVDTLWYFRDLKSGKITKKQNFDLELFAEDHSKDSLELIKKYVVDFDKNFEHRQYFDSLKVKTSNRDSVIYKTKIQ</sequence>
<keyword evidence="1" id="KW-0472">Membrane</keyword>
<accession>A0A1T5FWT4</accession>
<evidence type="ECO:0000256" key="1">
    <source>
        <dbReference type="SAM" id="Phobius"/>
    </source>
</evidence>
<keyword evidence="3" id="KW-1185">Reference proteome</keyword>
<evidence type="ECO:0000313" key="2">
    <source>
        <dbReference type="EMBL" id="SKC00628.1"/>
    </source>
</evidence>
<dbReference type="AlphaFoldDB" id="A0A1T5FWT4"/>